<evidence type="ECO:0000313" key="2">
    <source>
        <dbReference type="Proteomes" id="UP000199513"/>
    </source>
</evidence>
<name>A0A1I2JIF5_9BACT</name>
<keyword evidence="1" id="KW-0449">Lipoprotein</keyword>
<organism evidence="1 2">
    <name type="scientific">Thermoflexibacter ruber</name>
    <dbReference type="NCBI Taxonomy" id="1003"/>
    <lineage>
        <taxon>Bacteria</taxon>
        <taxon>Pseudomonadati</taxon>
        <taxon>Bacteroidota</taxon>
        <taxon>Cytophagia</taxon>
        <taxon>Cytophagales</taxon>
        <taxon>Thermoflexibacteraceae</taxon>
        <taxon>Thermoflexibacter</taxon>
    </lineage>
</organism>
<gene>
    <name evidence="1" type="ORF">SAMN04488541_104913</name>
</gene>
<dbReference type="PROSITE" id="PS51257">
    <property type="entry name" value="PROKAR_LIPOPROTEIN"/>
    <property type="match status" value="1"/>
</dbReference>
<dbReference type="RefSeq" id="WP_143091010.1">
    <property type="nucleotide sequence ID" value="NZ_FONY01000049.1"/>
</dbReference>
<protein>
    <submittedName>
        <fullName evidence="1">Gliding motility-associated lipoprotein GldD</fullName>
    </submittedName>
</protein>
<dbReference type="EMBL" id="FONY01000049">
    <property type="protein sequence ID" value="SFF52947.1"/>
    <property type="molecule type" value="Genomic_DNA"/>
</dbReference>
<dbReference type="NCBIfam" id="TIGR03512">
    <property type="entry name" value="GldD_lipo"/>
    <property type="match status" value="1"/>
</dbReference>
<dbReference type="OrthoDB" id="679501at2"/>
<reference evidence="1 2" key="1">
    <citation type="submission" date="2016-10" db="EMBL/GenBank/DDBJ databases">
        <authorList>
            <person name="de Groot N.N."/>
        </authorList>
    </citation>
    <scope>NUCLEOTIDE SEQUENCE [LARGE SCALE GENOMIC DNA]</scope>
    <source>
        <strain>GEY</strain>
        <strain evidence="2">DSM 9560</strain>
    </source>
</reference>
<dbReference type="InterPro" id="IPR019850">
    <property type="entry name" value="GldD-like"/>
</dbReference>
<keyword evidence="2" id="KW-1185">Reference proteome</keyword>
<accession>A0A1I2JIF5</accession>
<dbReference type="AlphaFoldDB" id="A0A1I2JIF5"/>
<dbReference type="STRING" id="1003.SAMN04488541_104913"/>
<evidence type="ECO:0000313" key="1">
    <source>
        <dbReference type="EMBL" id="SFF52947.1"/>
    </source>
</evidence>
<dbReference type="Pfam" id="PF25593">
    <property type="entry name" value="GldD_lipo"/>
    <property type="match status" value="1"/>
</dbReference>
<sequence length="222" mass="26148">MSILKEKFFFNLLFISMLLLSACSEELTYTPKPKGYHYIALPTPEYVMLPDTFPYLFEYSKHARLLNDTSYLADRYWLEVYYPQFEANIDVSYKPINNQKDFREYVDDCFRLAQKHNIKAQAINEIVSKTPKGYTSVVYELEGDVPSYLQFYVTDSSKHFLRTSLYFPTSTKGDSLAPIIDFIKKDMSRMMNTVDWNLSKSFDVKARKFKKIGRNQIQEITK</sequence>
<proteinExistence type="predicted"/>
<dbReference type="Proteomes" id="UP000199513">
    <property type="component" value="Unassembled WGS sequence"/>
</dbReference>